<dbReference type="GO" id="GO:0008270">
    <property type="term" value="F:zinc ion binding"/>
    <property type="evidence" value="ECO:0007669"/>
    <property type="project" value="UniProtKB-KW"/>
</dbReference>
<accession>A0A2C9VJ45</accession>
<dbReference type="InterPro" id="IPR019787">
    <property type="entry name" value="Znf_PHD-finger"/>
</dbReference>
<dbReference type="GO" id="GO:0003677">
    <property type="term" value="F:DNA binding"/>
    <property type="evidence" value="ECO:0000318"/>
    <property type="project" value="GO_Central"/>
</dbReference>
<feature type="compositionally biased region" description="Acidic residues" evidence="14">
    <location>
        <begin position="625"/>
        <end position="642"/>
    </location>
</feature>
<dbReference type="InterPro" id="IPR011011">
    <property type="entry name" value="Znf_FYVE_PHD"/>
</dbReference>
<evidence type="ECO:0000256" key="6">
    <source>
        <dbReference type="ARBA" id="ARBA00023015"/>
    </source>
</evidence>
<feature type="compositionally biased region" description="Acidic residues" evidence="14">
    <location>
        <begin position="573"/>
        <end position="586"/>
    </location>
</feature>
<evidence type="ECO:0000256" key="13">
    <source>
        <dbReference type="RuleBase" id="RU000682"/>
    </source>
</evidence>
<dbReference type="SMART" id="SM00389">
    <property type="entry name" value="HOX"/>
    <property type="match status" value="1"/>
</dbReference>
<dbReference type="EMBL" id="CM004393">
    <property type="protein sequence ID" value="OAY45504.1"/>
    <property type="molecule type" value="Genomic_DNA"/>
</dbReference>
<evidence type="ECO:0000256" key="8">
    <source>
        <dbReference type="ARBA" id="ARBA00023155"/>
    </source>
</evidence>
<evidence type="ECO:0000256" key="2">
    <source>
        <dbReference type="ARBA" id="ARBA00007427"/>
    </source>
</evidence>
<sequence>MFKAEHMGVSPAQVTFDAKSYSFHNQSTPVETPEYGAEHKHIEILEQKHQIMSETVQTEPGDTNTVVSQSGASEALHQSSEDASEALHQSSEDATKSSLSENLEWPSEGTRKSMLTDKSLGPRPITIDQKLEFDSEDTCNGPSKEQYSLRSGITENHNALPAFTVNETADAAKNSLTEDLEFPHEDARNSSQIDKSLCPQQSIPEEILEFSSDGAHCEPLIERQKAGCDIVKGELLEISTPLSSCTAANHLEPPPALVAKSYPIICLGLPHFKKNNVPATKKLLMLHDDMDTRSKLKQSKTPSKDMVSNSSRMGRKVKITAKSSKRKYVLQSLVRSDRVLRSRSHEKPKAPDSSINLPKVSSKKEKTKQKKKKGQGMRIEVDEYSRIRKHLRYLLNCMSYEQSLITAYSAEGWKGLSLEKLKPEKELQRATSEIFRRKLKIRDLFQRIDSLCAEGKLPESLFDSEGQISSEDIFCAKCGSKDFTADNDIILCDGACDRGFHQYCLTPPLLKDEIPPDDEGWLCPGCDCKVDCIELLNDCQGTNISISDSWEKVFPEAAAAGQNSDQNIGLPSDDSDDNDYDPDEPEIDKKSEGDESSSDESDFTSASDELEASPGDKQNLGIPFDDSEDGDDDYDPDGPDIDENVKEESSSSDFTSDSEDLAAYLDDKELSREVESPGSSGPQGGVVREGSKHGGKKMQSLHGELLSILELNPRQDGGTPVSEKRNVERLNYKKLYDETYGNVSSDSSDDEDFTDTVGPRKRRKSTEVAPASVNGDAFVIKNGKQDRKETEYAPKKSQQSNIQNTSISPAKSQEGSSPSSLCGKTVKPSAYRRLGEAVTQRLYKSFKENQYPDRATKDNLAKELGVTFRQVNKWFENARWSFNHSSSMDALVRKASGKDSPLPKTNPKLPEGRQSAGKDATLDGAHSEKTPKISNATPKSNIGDARDAKLGSEKGSKQNSRKRKSGTDSTAEAAKKLPANLPKDQETRAGGRMTRSRSLR</sequence>
<proteinExistence type="inferred from homology"/>
<evidence type="ECO:0000259" key="15">
    <source>
        <dbReference type="PROSITE" id="PS50016"/>
    </source>
</evidence>
<feature type="compositionally biased region" description="Low complexity" evidence="14">
    <location>
        <begin position="797"/>
        <end position="808"/>
    </location>
</feature>
<dbReference type="FunFam" id="3.30.40.10:FF:000650">
    <property type="entry name" value="Homeobox protein HAT3.1"/>
    <property type="match status" value="1"/>
</dbReference>
<dbReference type="SUPFAM" id="SSF46689">
    <property type="entry name" value="Homeodomain-like"/>
    <property type="match status" value="1"/>
</dbReference>
<evidence type="ECO:0000256" key="11">
    <source>
        <dbReference type="PROSITE-ProRule" id="PRU00108"/>
    </source>
</evidence>
<dbReference type="InterPro" id="IPR019786">
    <property type="entry name" value="Zinc_finger_PHD-type_CS"/>
</dbReference>
<dbReference type="CDD" id="cd00086">
    <property type="entry name" value="homeodomain"/>
    <property type="match status" value="1"/>
</dbReference>
<feature type="compositionally biased region" description="Basic and acidic residues" evidence="14">
    <location>
        <begin position="722"/>
        <end position="737"/>
    </location>
</feature>
<keyword evidence="8 11" id="KW-0371">Homeobox</keyword>
<feature type="domain" description="Homeobox" evidence="16">
    <location>
        <begin position="842"/>
        <end position="885"/>
    </location>
</feature>
<dbReference type="GO" id="GO:0003682">
    <property type="term" value="F:chromatin binding"/>
    <property type="evidence" value="ECO:0000318"/>
    <property type="project" value="GO_Central"/>
</dbReference>
<feature type="compositionally biased region" description="Polar residues" evidence="14">
    <location>
        <begin position="809"/>
        <end position="822"/>
    </location>
</feature>
<evidence type="ECO:0000259" key="16">
    <source>
        <dbReference type="PROSITE" id="PS50071"/>
    </source>
</evidence>
<dbReference type="PROSITE" id="PS01359">
    <property type="entry name" value="ZF_PHD_1"/>
    <property type="match status" value="1"/>
</dbReference>
<dbReference type="PROSITE" id="PS50016">
    <property type="entry name" value="ZF_PHD_2"/>
    <property type="match status" value="1"/>
</dbReference>
<dbReference type="AlphaFoldDB" id="A0A2C9VJ45"/>
<protein>
    <submittedName>
        <fullName evidence="17">Uncharacterized protein</fullName>
    </submittedName>
</protein>
<dbReference type="Gramene" id="Manes.07G066300.1.v8.1">
    <property type="protein sequence ID" value="Manes.07G066300.1.v8.1.CDS"/>
    <property type="gene ID" value="Manes.07G066300.v8.1"/>
</dbReference>
<dbReference type="Gramene" id="Manes.07G066300.3.v8.1">
    <property type="protein sequence ID" value="Manes.07G066300.3.v8.1.CDS"/>
    <property type="gene ID" value="Manes.07G066300.v8.1"/>
</dbReference>
<dbReference type="Gene3D" id="1.10.10.60">
    <property type="entry name" value="Homeodomain-like"/>
    <property type="match status" value="1"/>
</dbReference>
<dbReference type="PANTHER" id="PTHR12628">
    <property type="entry name" value="POLYCOMB-LIKE TRANSCRIPTION FACTOR"/>
    <property type="match status" value="1"/>
</dbReference>
<feature type="region of interest" description="Disordered" evidence="14">
    <location>
        <begin position="292"/>
        <end position="322"/>
    </location>
</feature>
<keyword evidence="10 11" id="KW-0539">Nucleus</keyword>
<dbReference type="PROSITE" id="PS50071">
    <property type="entry name" value="HOMEOBOX_2"/>
    <property type="match status" value="1"/>
</dbReference>
<dbReference type="InterPro" id="IPR045876">
    <property type="entry name" value="PRHA-like_PHD-finger"/>
</dbReference>
<comment type="subcellular location">
    <subcellularLocation>
        <location evidence="1 11 13">Nucleus</location>
    </subcellularLocation>
</comment>
<comment type="caution">
    <text evidence="17">The sequence shown here is derived from an EMBL/GenBank/DDBJ whole genome shotgun (WGS) entry which is preliminary data.</text>
</comment>
<dbReference type="Pfam" id="PF00628">
    <property type="entry name" value="PHD"/>
    <property type="match status" value="1"/>
</dbReference>
<feature type="region of interest" description="Disordered" evidence="14">
    <location>
        <begin position="560"/>
        <end position="829"/>
    </location>
</feature>
<feature type="compositionally biased region" description="Basic and acidic residues" evidence="14">
    <location>
        <begin position="783"/>
        <end position="794"/>
    </location>
</feature>
<evidence type="ECO:0000256" key="1">
    <source>
        <dbReference type="ARBA" id="ARBA00004123"/>
    </source>
</evidence>
<dbReference type="Gramene" id="Manes.07G066300.6.v8.1">
    <property type="protein sequence ID" value="Manes.07G066300.6.v8.1.CDS"/>
    <property type="gene ID" value="Manes.07G066300.v8.1"/>
</dbReference>
<feature type="region of interest" description="Disordered" evidence="14">
    <location>
        <begin position="892"/>
        <end position="1000"/>
    </location>
</feature>
<evidence type="ECO:0000256" key="9">
    <source>
        <dbReference type="ARBA" id="ARBA00023163"/>
    </source>
</evidence>
<keyword evidence="7 11" id="KW-0238">DNA-binding</keyword>
<dbReference type="Pfam" id="PF00046">
    <property type="entry name" value="Homeodomain"/>
    <property type="match status" value="1"/>
</dbReference>
<comment type="similarity">
    <text evidence="2">Belongs to the PHD-associated homeobox family.</text>
</comment>
<keyword evidence="18" id="KW-1185">Reference proteome</keyword>
<feature type="compositionally biased region" description="Basic and acidic residues" evidence="14">
    <location>
        <begin position="665"/>
        <end position="675"/>
    </location>
</feature>
<dbReference type="SUPFAM" id="SSF57903">
    <property type="entry name" value="FYVE/PHD zinc finger"/>
    <property type="match status" value="1"/>
</dbReference>
<dbReference type="InterPro" id="IPR001965">
    <property type="entry name" value="Znf_PHD"/>
</dbReference>
<evidence type="ECO:0000256" key="5">
    <source>
        <dbReference type="ARBA" id="ARBA00022833"/>
    </source>
</evidence>
<feature type="compositionally biased region" description="Basic and acidic residues" evidence="14">
    <location>
        <begin position="339"/>
        <end position="350"/>
    </location>
</feature>
<dbReference type="SMR" id="A0A2C9VJ45"/>
<dbReference type="CDD" id="cd15504">
    <property type="entry name" value="PHD_PRHA_like"/>
    <property type="match status" value="1"/>
</dbReference>
<organism evidence="17 18">
    <name type="scientific">Manihot esculenta</name>
    <name type="common">Cassava</name>
    <name type="synonym">Jatropha manihot</name>
    <dbReference type="NCBI Taxonomy" id="3983"/>
    <lineage>
        <taxon>Eukaryota</taxon>
        <taxon>Viridiplantae</taxon>
        <taxon>Streptophyta</taxon>
        <taxon>Embryophyta</taxon>
        <taxon>Tracheophyta</taxon>
        <taxon>Spermatophyta</taxon>
        <taxon>Magnoliopsida</taxon>
        <taxon>eudicotyledons</taxon>
        <taxon>Gunneridae</taxon>
        <taxon>Pentapetalae</taxon>
        <taxon>rosids</taxon>
        <taxon>fabids</taxon>
        <taxon>Malpighiales</taxon>
        <taxon>Euphorbiaceae</taxon>
        <taxon>Crotonoideae</taxon>
        <taxon>Manihoteae</taxon>
        <taxon>Manihot</taxon>
    </lineage>
</organism>
<feature type="region of interest" description="Disordered" evidence="14">
    <location>
        <begin position="57"/>
        <end position="123"/>
    </location>
</feature>
<evidence type="ECO:0000313" key="18">
    <source>
        <dbReference type="Proteomes" id="UP000091857"/>
    </source>
</evidence>
<keyword evidence="5" id="KW-0862">Zinc</keyword>
<keyword evidence="3" id="KW-0479">Metal-binding</keyword>
<dbReference type="Proteomes" id="UP000091857">
    <property type="component" value="Chromosome 7"/>
</dbReference>
<dbReference type="Gene3D" id="3.30.40.10">
    <property type="entry name" value="Zinc/RING finger domain, C3HC4 (zinc finger)"/>
    <property type="match status" value="1"/>
</dbReference>
<dbReference type="PANTHER" id="PTHR12628:SF13">
    <property type="entry name" value="HOMEOBOX PROTEIN HAT3.1"/>
    <property type="match status" value="1"/>
</dbReference>
<evidence type="ECO:0000313" key="17">
    <source>
        <dbReference type="EMBL" id="OAY45504.1"/>
    </source>
</evidence>
<feature type="region of interest" description="Disordered" evidence="14">
    <location>
        <begin position="339"/>
        <end position="377"/>
    </location>
</feature>
<feature type="compositionally biased region" description="Basic and acidic residues" evidence="14">
    <location>
        <begin position="944"/>
        <end position="956"/>
    </location>
</feature>
<evidence type="ECO:0000256" key="4">
    <source>
        <dbReference type="ARBA" id="ARBA00022771"/>
    </source>
</evidence>
<keyword evidence="4 12" id="KW-0863">Zinc-finger</keyword>
<evidence type="ECO:0000256" key="7">
    <source>
        <dbReference type="ARBA" id="ARBA00023125"/>
    </source>
</evidence>
<name>A0A2C9VJ45_MANES</name>
<dbReference type="STRING" id="3983.A0A2C9VJ45"/>
<dbReference type="InterPro" id="IPR013083">
    <property type="entry name" value="Znf_RING/FYVE/PHD"/>
</dbReference>
<feature type="compositionally biased region" description="Polar residues" evidence="14">
    <location>
        <begin position="57"/>
        <end position="78"/>
    </location>
</feature>
<evidence type="ECO:0000256" key="14">
    <source>
        <dbReference type="SAM" id="MobiDB-lite"/>
    </source>
</evidence>
<keyword evidence="9" id="KW-0804">Transcription</keyword>
<dbReference type="InterPro" id="IPR001356">
    <property type="entry name" value="HD"/>
</dbReference>
<gene>
    <name evidence="17" type="ORF">MANES_07G066300v8</name>
</gene>
<feature type="domain" description="PHD-type" evidence="15">
    <location>
        <begin position="472"/>
        <end position="529"/>
    </location>
</feature>
<keyword evidence="6" id="KW-0805">Transcription regulation</keyword>
<evidence type="ECO:0000256" key="10">
    <source>
        <dbReference type="ARBA" id="ARBA00023242"/>
    </source>
</evidence>
<dbReference type="GO" id="GO:0045814">
    <property type="term" value="P:negative regulation of gene expression, epigenetic"/>
    <property type="evidence" value="ECO:0000318"/>
    <property type="project" value="GO_Central"/>
</dbReference>
<feature type="compositionally biased region" description="Basic residues" evidence="14">
    <location>
        <begin position="365"/>
        <end position="375"/>
    </location>
</feature>
<reference evidence="18" key="1">
    <citation type="journal article" date="2016" name="Nat. Biotechnol.">
        <title>Sequencing wild and cultivated cassava and related species reveals extensive interspecific hybridization and genetic diversity.</title>
        <authorList>
            <person name="Bredeson J.V."/>
            <person name="Lyons J.B."/>
            <person name="Prochnik S.E."/>
            <person name="Wu G.A."/>
            <person name="Ha C.M."/>
            <person name="Edsinger-Gonzales E."/>
            <person name="Grimwood J."/>
            <person name="Schmutz J."/>
            <person name="Rabbi I.Y."/>
            <person name="Egesi C."/>
            <person name="Nauluvula P."/>
            <person name="Lebot V."/>
            <person name="Ndunguru J."/>
            <person name="Mkamilo G."/>
            <person name="Bart R.S."/>
            <person name="Setter T.L."/>
            <person name="Gleadow R.M."/>
            <person name="Kulakow P."/>
            <person name="Ferguson M.E."/>
            <person name="Rounsley S."/>
            <person name="Rokhsar D.S."/>
        </authorList>
    </citation>
    <scope>NUCLEOTIDE SEQUENCE [LARGE SCALE GENOMIC DNA]</scope>
    <source>
        <strain evidence="18">cv. AM560-2</strain>
    </source>
</reference>
<dbReference type="GO" id="GO:0005634">
    <property type="term" value="C:nucleus"/>
    <property type="evidence" value="ECO:0000318"/>
    <property type="project" value="GO_Central"/>
</dbReference>
<feature type="compositionally biased region" description="Basic residues" evidence="14">
    <location>
        <begin position="313"/>
        <end position="322"/>
    </location>
</feature>
<dbReference type="OrthoDB" id="1903104at2759"/>
<dbReference type="SMART" id="SM00249">
    <property type="entry name" value="PHD"/>
    <property type="match status" value="1"/>
</dbReference>
<evidence type="ECO:0000256" key="3">
    <source>
        <dbReference type="ARBA" id="ARBA00022723"/>
    </source>
</evidence>
<feature type="DNA-binding region" description="Homeobox" evidence="11">
    <location>
        <begin position="844"/>
        <end position="886"/>
    </location>
</feature>
<evidence type="ECO:0000256" key="12">
    <source>
        <dbReference type="PROSITE-ProRule" id="PRU00146"/>
    </source>
</evidence>
<dbReference type="InterPro" id="IPR009057">
    <property type="entry name" value="Homeodomain-like_sf"/>
</dbReference>